<dbReference type="OrthoDB" id="103819at2759"/>
<evidence type="ECO:0000256" key="3">
    <source>
        <dbReference type="SAM" id="Coils"/>
    </source>
</evidence>
<dbReference type="Proteomes" id="UP000092177">
    <property type="component" value="Chromosome 3"/>
</dbReference>
<dbReference type="GO" id="GO:0000981">
    <property type="term" value="F:DNA-binding transcription factor activity, RNA polymerase II-specific"/>
    <property type="evidence" value="ECO:0007669"/>
    <property type="project" value="InterPro"/>
</dbReference>
<feature type="coiled-coil region" evidence="3">
    <location>
        <begin position="68"/>
        <end position="95"/>
    </location>
</feature>
<dbReference type="AlphaFoldDB" id="A0A1B7YH31"/>
<dbReference type="KEGG" id="chig:CH63R_03588"/>
<dbReference type="Pfam" id="PF00172">
    <property type="entry name" value="Zn_clus"/>
    <property type="match status" value="1"/>
</dbReference>
<dbReference type="CDD" id="cd00067">
    <property type="entry name" value="GAL4"/>
    <property type="match status" value="1"/>
</dbReference>
<dbReference type="VEuPathDB" id="FungiDB:CH63R_03588"/>
<keyword evidence="3" id="KW-0175">Coiled coil</keyword>
<dbReference type="SMART" id="SM00906">
    <property type="entry name" value="Fungal_trans"/>
    <property type="match status" value="1"/>
</dbReference>
<reference evidence="7" key="1">
    <citation type="journal article" date="2017" name="BMC Genomics">
        <title>Gapless genome assembly of Colletotrichum higginsianum reveals chromosome structure and association of transposable elements with secondary metabolite gene clusters.</title>
        <authorList>
            <person name="Dallery J.-F."/>
            <person name="Lapalu N."/>
            <person name="Zampounis A."/>
            <person name="Pigne S."/>
            <person name="Luyten I."/>
            <person name="Amselem J."/>
            <person name="Wittenberg A.H.J."/>
            <person name="Zhou S."/>
            <person name="de Queiroz M.V."/>
            <person name="Robin G.P."/>
            <person name="Auger A."/>
            <person name="Hainaut M."/>
            <person name="Henrissat B."/>
            <person name="Kim K.-T."/>
            <person name="Lee Y.-H."/>
            <person name="Lespinet O."/>
            <person name="Schwartz D.C."/>
            <person name="Thon M.R."/>
            <person name="O'Connell R.J."/>
        </authorList>
    </citation>
    <scope>NUCLEOTIDE SEQUENCE [LARGE SCALE GENOMIC DNA]</scope>
    <source>
        <strain evidence="7">IMI 349063</strain>
    </source>
</reference>
<keyword evidence="1" id="KW-0479">Metal-binding</keyword>
<dbReference type="EMBL" id="LTAN01000003">
    <property type="protein sequence ID" value="OBR11292.1"/>
    <property type="molecule type" value="Genomic_DNA"/>
</dbReference>
<feature type="compositionally biased region" description="Low complexity" evidence="4">
    <location>
        <begin position="116"/>
        <end position="126"/>
    </location>
</feature>
<accession>A0A1B7YH31</accession>
<dbReference type="InterPro" id="IPR007219">
    <property type="entry name" value="XnlR_reg_dom"/>
</dbReference>
<proteinExistence type="predicted"/>
<keyword evidence="2" id="KW-0539">Nucleus</keyword>
<sequence length="727" mass="80784">MSAATSCDDGQEDSALSPNVQLRAACNCRVRKIRCDRQHPCSHCASAQIDCIPVDKKPREKRTRILLSSEYEKKIDQLDRRMAEALSLIQGLKNDRQLSACPHAFLNPPPGAVMPVMSSSKSSPSSHTIQPGSDAGSSVLLGAGESSLAAHSTFASDFMQHVASASPLQCSGPEMRDTLDALSSVVATLREQTVANEMAYPHARPIQRPGPSGYGLPPMQKAVEMIRIAKNQRLAGSGFIYEFILTRNFSDICLQVYFSDSFSEMEFIIVNAGLHSLFGDYSRRVPVEERTVYRDHAGMCRANLETALSSLPMHLPITTETVTALIFGAWHAIELSKPYLAWALSAKASELCQTLSYHRIPDADNSDDAKYRKFLFWTNYFLDKCLSLRLGRASTIPDWDITTHRPSTTDTHKEAVMAYFVLWVESARCQGNIYELLYSPEAISQPNHVRQSRAQLLVNDIRMLDQAMQETNKRWIKVAKDNAGTDVMDFFATSDDTLRLSLLTLVYRAAPQTAGAPTTFSHSCAEAARAALQRHQDCLAIIDRSNEDFLPCYVHWTLLFTPFIPFIVIFCQVIQTQDKTDLDRLGAFVASIQPAATVSDAAGKLCRLFQVLHNVAARYVDRSGPYDDQTQATEEMDMYLRLLGVHHGEEGNISEHQRQGFAHDLDGNVAQAACGDGTSTGEVQTGPMVMNPMMRMGSGAQLEEWFYRNQALMQSFQTSPHPFPNED</sequence>
<dbReference type="InterPro" id="IPR001138">
    <property type="entry name" value="Zn2Cys6_DnaBD"/>
</dbReference>
<gene>
    <name evidence="6" type="ORF">CH63R_03588</name>
</gene>
<dbReference type="CDD" id="cd12148">
    <property type="entry name" value="fungal_TF_MHR"/>
    <property type="match status" value="1"/>
</dbReference>
<evidence type="ECO:0000256" key="2">
    <source>
        <dbReference type="ARBA" id="ARBA00023242"/>
    </source>
</evidence>
<dbReference type="SMART" id="SM00066">
    <property type="entry name" value="GAL4"/>
    <property type="match status" value="1"/>
</dbReference>
<evidence type="ECO:0000256" key="1">
    <source>
        <dbReference type="ARBA" id="ARBA00022723"/>
    </source>
</evidence>
<dbReference type="InterPro" id="IPR036864">
    <property type="entry name" value="Zn2-C6_fun-type_DNA-bd_sf"/>
</dbReference>
<dbReference type="Pfam" id="PF04082">
    <property type="entry name" value="Fungal_trans"/>
    <property type="match status" value="1"/>
</dbReference>
<evidence type="ECO:0000313" key="6">
    <source>
        <dbReference type="EMBL" id="OBR11292.1"/>
    </source>
</evidence>
<name>A0A1B7YH31_COLHI</name>
<dbReference type="GeneID" id="28862670"/>
<evidence type="ECO:0000256" key="4">
    <source>
        <dbReference type="SAM" id="MobiDB-lite"/>
    </source>
</evidence>
<dbReference type="PANTHER" id="PTHR46910:SF5">
    <property type="entry name" value="ZN(II)2CYS6 TRANSCRIPTION FACTOR (EUROFUNG)"/>
    <property type="match status" value="1"/>
</dbReference>
<dbReference type="GO" id="GO:0008270">
    <property type="term" value="F:zinc ion binding"/>
    <property type="evidence" value="ECO:0007669"/>
    <property type="project" value="InterPro"/>
</dbReference>
<evidence type="ECO:0000313" key="7">
    <source>
        <dbReference type="Proteomes" id="UP000092177"/>
    </source>
</evidence>
<dbReference type="PROSITE" id="PS50048">
    <property type="entry name" value="ZN2_CY6_FUNGAL_2"/>
    <property type="match status" value="1"/>
</dbReference>
<dbReference type="RefSeq" id="XP_018159809.1">
    <property type="nucleotide sequence ID" value="XM_018298563.1"/>
</dbReference>
<dbReference type="GO" id="GO:0003677">
    <property type="term" value="F:DNA binding"/>
    <property type="evidence" value="ECO:0007669"/>
    <property type="project" value="InterPro"/>
</dbReference>
<dbReference type="Gene3D" id="4.10.240.10">
    <property type="entry name" value="Zn(2)-C6 fungal-type DNA-binding domain"/>
    <property type="match status" value="1"/>
</dbReference>
<organism evidence="6 7">
    <name type="scientific">Colletotrichum higginsianum (strain IMI 349063)</name>
    <name type="common">Crucifer anthracnose fungus</name>
    <dbReference type="NCBI Taxonomy" id="759273"/>
    <lineage>
        <taxon>Eukaryota</taxon>
        <taxon>Fungi</taxon>
        <taxon>Dikarya</taxon>
        <taxon>Ascomycota</taxon>
        <taxon>Pezizomycotina</taxon>
        <taxon>Sordariomycetes</taxon>
        <taxon>Hypocreomycetidae</taxon>
        <taxon>Glomerellales</taxon>
        <taxon>Glomerellaceae</taxon>
        <taxon>Colletotrichum</taxon>
        <taxon>Colletotrichum destructivum species complex</taxon>
    </lineage>
</organism>
<feature type="domain" description="Zn(2)-C6 fungal-type" evidence="5">
    <location>
        <begin position="24"/>
        <end position="51"/>
    </location>
</feature>
<keyword evidence="7" id="KW-1185">Reference proteome</keyword>
<comment type="caution">
    <text evidence="6">The sequence shown here is derived from an EMBL/GenBank/DDBJ whole genome shotgun (WGS) entry which is preliminary data.</text>
</comment>
<dbReference type="PANTHER" id="PTHR46910">
    <property type="entry name" value="TRANSCRIPTION FACTOR PDR1"/>
    <property type="match status" value="1"/>
</dbReference>
<protein>
    <submittedName>
        <fullName evidence="6">Fungal specific transcription factor</fullName>
    </submittedName>
</protein>
<feature type="region of interest" description="Disordered" evidence="4">
    <location>
        <begin position="116"/>
        <end position="137"/>
    </location>
</feature>
<dbReference type="InterPro" id="IPR050987">
    <property type="entry name" value="AtrR-like"/>
</dbReference>
<dbReference type="GO" id="GO:0006351">
    <property type="term" value="P:DNA-templated transcription"/>
    <property type="evidence" value="ECO:0007669"/>
    <property type="project" value="InterPro"/>
</dbReference>
<dbReference type="SUPFAM" id="SSF57701">
    <property type="entry name" value="Zn2/Cys6 DNA-binding domain"/>
    <property type="match status" value="1"/>
</dbReference>
<evidence type="ECO:0000259" key="5">
    <source>
        <dbReference type="PROSITE" id="PS50048"/>
    </source>
</evidence>